<dbReference type="EMBL" id="BMES01000001">
    <property type="protein sequence ID" value="GGH14602.1"/>
    <property type="molecule type" value="Genomic_DNA"/>
</dbReference>
<accession>A0A917I4V6</accession>
<protein>
    <submittedName>
        <fullName evidence="1">Uncharacterized protein</fullName>
    </submittedName>
</protein>
<reference evidence="1" key="1">
    <citation type="journal article" date="2014" name="Int. J. Syst. Evol. Microbiol.">
        <title>Complete genome sequence of Corynebacterium casei LMG S-19264T (=DSM 44701T), isolated from a smear-ripened cheese.</title>
        <authorList>
            <consortium name="US DOE Joint Genome Institute (JGI-PGF)"/>
            <person name="Walter F."/>
            <person name="Albersmeier A."/>
            <person name="Kalinowski J."/>
            <person name="Ruckert C."/>
        </authorList>
    </citation>
    <scope>NUCLEOTIDE SEQUENCE</scope>
    <source>
        <strain evidence="1">CGMCC 1.12214</strain>
    </source>
</reference>
<organism evidence="1 2">
    <name type="scientific">Alsobacter metallidurans</name>
    <dbReference type="NCBI Taxonomy" id="340221"/>
    <lineage>
        <taxon>Bacteria</taxon>
        <taxon>Pseudomonadati</taxon>
        <taxon>Pseudomonadota</taxon>
        <taxon>Alphaproteobacteria</taxon>
        <taxon>Hyphomicrobiales</taxon>
        <taxon>Alsobacteraceae</taxon>
        <taxon>Alsobacter</taxon>
    </lineage>
</organism>
<comment type="caution">
    <text evidence="1">The sequence shown here is derived from an EMBL/GenBank/DDBJ whole genome shotgun (WGS) entry which is preliminary data.</text>
</comment>
<sequence length="175" mass="19205">MREHVARIEATTPSSNCELLPVDACRAVLEAADRAMALPQPEEAAQLARTMIGVYPKADVTDPDVYATAVAGTLAEFPAHVARKVASPVHGLPSRQKFLPRIAEIREACEAEVARQKTIASRARWMIKERERREKEAAERASWEGRRIDPARVDAILAGIFKPDTKTATLPIEGA</sequence>
<evidence type="ECO:0000313" key="1">
    <source>
        <dbReference type="EMBL" id="GGH14602.1"/>
    </source>
</evidence>
<evidence type="ECO:0000313" key="2">
    <source>
        <dbReference type="Proteomes" id="UP000603912"/>
    </source>
</evidence>
<gene>
    <name evidence="1" type="ORF">GCM10007036_14030</name>
</gene>
<dbReference type="AlphaFoldDB" id="A0A917I4V6"/>
<name>A0A917I4V6_9HYPH</name>
<proteinExistence type="predicted"/>
<dbReference type="Proteomes" id="UP000603912">
    <property type="component" value="Unassembled WGS sequence"/>
</dbReference>
<keyword evidence="2" id="KW-1185">Reference proteome</keyword>
<reference evidence="1" key="2">
    <citation type="submission" date="2020-09" db="EMBL/GenBank/DDBJ databases">
        <authorList>
            <person name="Sun Q."/>
            <person name="Zhou Y."/>
        </authorList>
    </citation>
    <scope>NUCLEOTIDE SEQUENCE</scope>
    <source>
        <strain evidence="1">CGMCC 1.12214</strain>
    </source>
</reference>